<dbReference type="NCBIfam" id="TIGR01726">
    <property type="entry name" value="HEQRo_perm_3TM"/>
    <property type="match status" value="1"/>
</dbReference>
<dbReference type="Gene3D" id="1.10.3720.10">
    <property type="entry name" value="MetI-like"/>
    <property type="match status" value="1"/>
</dbReference>
<dbReference type="Gene3D" id="1.25.40.10">
    <property type="entry name" value="Tetratricopeptide repeat domain"/>
    <property type="match status" value="1"/>
</dbReference>
<dbReference type="FunFam" id="1.10.3720.10:FF:000006">
    <property type="entry name" value="Glutamate/aspartate ABC transporter, permease protein GltK"/>
    <property type="match status" value="1"/>
</dbReference>
<dbReference type="AlphaFoldDB" id="A0A6N6MYU8"/>
<evidence type="ECO:0000256" key="13">
    <source>
        <dbReference type="RuleBase" id="RU363032"/>
    </source>
</evidence>
<evidence type="ECO:0000256" key="2">
    <source>
        <dbReference type="ARBA" id="ARBA00010072"/>
    </source>
</evidence>
<keyword evidence="14" id="KW-0732">Signal</keyword>
<sequence>MALKNNAFIRSAALAALLFLFLCSAALASGADDLMRKAGDAVAKGDLDTAVQLYMQVPAPDDDGDDGQFVNARMQAARMHFALKRYDKALEAVDSLLAVYPDNIEAKSYREAVNDAMMPQWKRLMRDTVHFVPALLKGSLMTLLLVFFTMIVSPVGGLFIALGRISGIPPVSRLCWFIIWIFRGTPLLLQLFFIYYGLPAIGITLKPIPSALLGLGLNYSAYLAEIIRSGIQSIDKGQMEAAEAMGMSYRQAMRRVIIPQTYRVILPPVTNEFIALIKDTALVSTIAMVELMRTADQLFNASFNVTVLALAACVYLLFTTVFTFAFERLERRVGAYEER</sequence>
<evidence type="ECO:0000256" key="14">
    <source>
        <dbReference type="SAM" id="SignalP"/>
    </source>
</evidence>
<feature type="transmembrane region" description="Helical" evidence="13">
    <location>
        <begin position="140"/>
        <end position="162"/>
    </location>
</feature>
<evidence type="ECO:0000256" key="3">
    <source>
        <dbReference type="ARBA" id="ARBA00022448"/>
    </source>
</evidence>
<evidence type="ECO:0000313" key="16">
    <source>
        <dbReference type="EMBL" id="KAB1439066.1"/>
    </source>
</evidence>
<keyword evidence="6" id="KW-0029">Amino-acid transport</keyword>
<dbReference type="OrthoDB" id="3181282at2"/>
<evidence type="ECO:0000256" key="4">
    <source>
        <dbReference type="ARBA" id="ARBA00022475"/>
    </source>
</evidence>
<evidence type="ECO:0000256" key="1">
    <source>
        <dbReference type="ARBA" id="ARBA00004429"/>
    </source>
</evidence>
<evidence type="ECO:0000256" key="12">
    <source>
        <dbReference type="PROSITE-ProRule" id="PRU00339"/>
    </source>
</evidence>
<keyword evidence="8 13" id="KW-0472">Membrane</keyword>
<dbReference type="GO" id="GO:0022857">
    <property type="term" value="F:transmembrane transporter activity"/>
    <property type="evidence" value="ECO:0007669"/>
    <property type="project" value="InterPro"/>
</dbReference>
<evidence type="ECO:0000256" key="5">
    <source>
        <dbReference type="ARBA" id="ARBA00022692"/>
    </source>
</evidence>
<dbReference type="GO" id="GO:0006865">
    <property type="term" value="P:amino acid transport"/>
    <property type="evidence" value="ECO:0007669"/>
    <property type="project" value="UniProtKB-KW"/>
</dbReference>
<evidence type="ECO:0000259" key="15">
    <source>
        <dbReference type="PROSITE" id="PS50928"/>
    </source>
</evidence>
<feature type="transmembrane region" description="Helical" evidence="13">
    <location>
        <begin position="174"/>
        <end position="198"/>
    </location>
</feature>
<comment type="caution">
    <text evidence="16">The sequence shown here is derived from an EMBL/GenBank/DDBJ whole genome shotgun (WGS) entry which is preliminary data.</text>
</comment>
<dbReference type="PROSITE" id="PS50928">
    <property type="entry name" value="ABC_TM1"/>
    <property type="match status" value="1"/>
</dbReference>
<evidence type="ECO:0000256" key="10">
    <source>
        <dbReference type="ARBA" id="ARBA00062718"/>
    </source>
</evidence>
<keyword evidence="3 13" id="KW-0813">Transport</keyword>
<comment type="similarity">
    <text evidence="2">Belongs to the binding-protein-dependent transport system permease family. HisMQ subfamily.</text>
</comment>
<feature type="chain" id="PRO_5026997287" description="Glutamate/aspartate import permease protein GltK" evidence="14">
    <location>
        <begin position="29"/>
        <end position="339"/>
    </location>
</feature>
<keyword evidence="17" id="KW-1185">Reference proteome</keyword>
<keyword evidence="4" id="KW-1003">Cell membrane</keyword>
<dbReference type="InterPro" id="IPR043429">
    <property type="entry name" value="ArtM/GltK/GlnP/TcyL/YhdX-like"/>
</dbReference>
<evidence type="ECO:0000313" key="17">
    <source>
        <dbReference type="Proteomes" id="UP000438699"/>
    </source>
</evidence>
<dbReference type="InterPro" id="IPR010065">
    <property type="entry name" value="AA_ABC_transptr_permease_3TM"/>
</dbReference>
<evidence type="ECO:0000256" key="8">
    <source>
        <dbReference type="ARBA" id="ARBA00023136"/>
    </source>
</evidence>
<dbReference type="PROSITE" id="PS50005">
    <property type="entry name" value="TPR"/>
    <property type="match status" value="1"/>
</dbReference>
<dbReference type="InterPro" id="IPR000515">
    <property type="entry name" value="MetI-like"/>
</dbReference>
<dbReference type="Pfam" id="PF00528">
    <property type="entry name" value="BPD_transp_1"/>
    <property type="match status" value="1"/>
</dbReference>
<comment type="function">
    <text evidence="9">Part of the ABC transporter complex GltIJKL involved in glutamate and aspartate uptake. Probably responsible for the translocation of the substrate across the membrane.</text>
</comment>
<dbReference type="GO" id="GO:0043190">
    <property type="term" value="C:ATP-binding cassette (ABC) transporter complex"/>
    <property type="evidence" value="ECO:0007669"/>
    <property type="project" value="InterPro"/>
</dbReference>
<dbReference type="Proteomes" id="UP000438699">
    <property type="component" value="Unassembled WGS sequence"/>
</dbReference>
<feature type="domain" description="ABC transmembrane type-1" evidence="15">
    <location>
        <begin position="139"/>
        <end position="326"/>
    </location>
</feature>
<gene>
    <name evidence="16" type="ORF">F8A88_14255</name>
</gene>
<comment type="subunit">
    <text evidence="10">The complex is composed of two ATP-binding proteins (GltL), two transmembrane proteins (GltJ and GltK) and a solute-binding protein (GltI).</text>
</comment>
<dbReference type="SUPFAM" id="SSF161098">
    <property type="entry name" value="MetI-like"/>
    <property type="match status" value="1"/>
</dbReference>
<dbReference type="PANTHER" id="PTHR30614">
    <property type="entry name" value="MEMBRANE COMPONENT OF AMINO ACID ABC TRANSPORTER"/>
    <property type="match status" value="1"/>
</dbReference>
<dbReference type="CDD" id="cd06261">
    <property type="entry name" value="TM_PBP2"/>
    <property type="match status" value="1"/>
</dbReference>
<dbReference type="RefSeq" id="WP_151151852.1">
    <property type="nucleotide sequence ID" value="NZ_WAIE01000008.1"/>
</dbReference>
<evidence type="ECO:0000256" key="6">
    <source>
        <dbReference type="ARBA" id="ARBA00022970"/>
    </source>
</evidence>
<dbReference type="InterPro" id="IPR019734">
    <property type="entry name" value="TPR_rpt"/>
</dbReference>
<dbReference type="SUPFAM" id="SSF48452">
    <property type="entry name" value="TPR-like"/>
    <property type="match status" value="1"/>
</dbReference>
<feature type="transmembrane region" description="Helical" evidence="13">
    <location>
        <begin position="301"/>
        <end position="326"/>
    </location>
</feature>
<organism evidence="16 17">
    <name type="scientific">Pseudodesulfovibrio senegalensis</name>
    <dbReference type="NCBI Taxonomy" id="1721087"/>
    <lineage>
        <taxon>Bacteria</taxon>
        <taxon>Pseudomonadati</taxon>
        <taxon>Thermodesulfobacteriota</taxon>
        <taxon>Desulfovibrionia</taxon>
        <taxon>Desulfovibrionales</taxon>
        <taxon>Desulfovibrionaceae</taxon>
    </lineage>
</organism>
<name>A0A6N6MYU8_9BACT</name>
<dbReference type="PANTHER" id="PTHR30614:SF0">
    <property type="entry name" value="L-CYSTINE TRANSPORT SYSTEM PERMEASE PROTEIN TCYL"/>
    <property type="match status" value="1"/>
</dbReference>
<proteinExistence type="inferred from homology"/>
<evidence type="ECO:0000256" key="11">
    <source>
        <dbReference type="ARBA" id="ARBA00073645"/>
    </source>
</evidence>
<dbReference type="InterPro" id="IPR035906">
    <property type="entry name" value="MetI-like_sf"/>
</dbReference>
<keyword evidence="7 13" id="KW-1133">Transmembrane helix</keyword>
<dbReference type="InterPro" id="IPR011990">
    <property type="entry name" value="TPR-like_helical_dom_sf"/>
</dbReference>
<dbReference type="EMBL" id="WAIE01000008">
    <property type="protein sequence ID" value="KAB1439066.1"/>
    <property type="molecule type" value="Genomic_DNA"/>
</dbReference>
<evidence type="ECO:0000256" key="7">
    <source>
        <dbReference type="ARBA" id="ARBA00022989"/>
    </source>
</evidence>
<reference evidence="16 17" key="1">
    <citation type="journal article" date="2017" name="Int. J. Syst. Evol. Microbiol.">
        <title>Desulfovibrio senegalensis sp. nov., a mesophilic sulfate reducer isolated from marine sediment.</title>
        <authorList>
            <person name="Thioye A."/>
            <person name="Gam Z.B.A."/>
            <person name="Mbengue M."/>
            <person name="Cayol J.L."/>
            <person name="Joseph-Bartoli M."/>
            <person name="Toure-Kane C."/>
            <person name="Labat M."/>
        </authorList>
    </citation>
    <scope>NUCLEOTIDE SEQUENCE [LARGE SCALE GENOMIC DNA]</scope>
    <source>
        <strain evidence="16 17">DSM 101509</strain>
    </source>
</reference>
<comment type="subcellular location">
    <subcellularLocation>
        <location evidence="1">Cell inner membrane</location>
        <topology evidence="1">Multi-pass membrane protein</topology>
    </subcellularLocation>
    <subcellularLocation>
        <location evidence="13">Cell membrane</location>
        <topology evidence="13">Multi-pass membrane protein</topology>
    </subcellularLocation>
</comment>
<accession>A0A6N6MYU8</accession>
<feature type="repeat" description="TPR" evidence="12">
    <location>
        <begin position="70"/>
        <end position="103"/>
    </location>
</feature>
<evidence type="ECO:0000256" key="9">
    <source>
        <dbReference type="ARBA" id="ARBA00060298"/>
    </source>
</evidence>
<feature type="signal peptide" evidence="14">
    <location>
        <begin position="1"/>
        <end position="28"/>
    </location>
</feature>
<keyword evidence="12" id="KW-0802">TPR repeat</keyword>
<protein>
    <recommendedName>
        <fullName evidence="11">Glutamate/aspartate import permease protein GltK</fullName>
    </recommendedName>
</protein>
<keyword evidence="5 13" id="KW-0812">Transmembrane</keyword>